<dbReference type="STRING" id="27334.A0A0A2J636"/>
<reference evidence="2 3" key="1">
    <citation type="journal article" date="2015" name="Mol. Plant Microbe Interact.">
        <title>Genome, transcriptome, and functional analyses of Penicillium expansum provide new insights into secondary metabolism and pathogenicity.</title>
        <authorList>
            <person name="Ballester A.R."/>
            <person name="Marcet-Houben M."/>
            <person name="Levin E."/>
            <person name="Sela N."/>
            <person name="Selma-Lazaro C."/>
            <person name="Carmona L."/>
            <person name="Wisniewski M."/>
            <person name="Droby S."/>
            <person name="Gonzalez-Candelas L."/>
            <person name="Gabaldon T."/>
        </authorList>
    </citation>
    <scope>NUCLEOTIDE SEQUENCE [LARGE SCALE GENOMIC DNA]</scope>
    <source>
        <strain evidence="2 3">MD-8</strain>
    </source>
</reference>
<dbReference type="VEuPathDB" id="FungiDB:PEXP_015430"/>
<dbReference type="Proteomes" id="UP000030143">
    <property type="component" value="Unassembled WGS sequence"/>
</dbReference>
<sequence>MNWTYKHTKTVGITNPTSASVISGVDGWNAYGVELRWKSTDLTSAPVTTFVSIITSAVVKSTTTPTLESEEKSPGFSTGAKAGMGVSVALGVILGFLGIGFWILHRRKRRGKDGGKEPSELAETQSITLRHAIHELESNPVFEKDSVRGARSQSR</sequence>
<keyword evidence="1" id="KW-0812">Transmembrane</keyword>
<comment type="caution">
    <text evidence="2">The sequence shown here is derived from an EMBL/GenBank/DDBJ whole genome shotgun (WGS) entry which is preliminary data.</text>
</comment>
<feature type="transmembrane region" description="Helical" evidence="1">
    <location>
        <begin position="82"/>
        <end position="104"/>
    </location>
</feature>
<dbReference type="AlphaFoldDB" id="A0A0A2J636"/>
<dbReference type="HOGENOM" id="CLU_1696117_0_0_1"/>
<protein>
    <submittedName>
        <fullName evidence="2">Uncharacterized protein</fullName>
    </submittedName>
</protein>
<evidence type="ECO:0000256" key="1">
    <source>
        <dbReference type="SAM" id="Phobius"/>
    </source>
</evidence>
<gene>
    <name evidence="2" type="ORF">PEX2_013910</name>
</gene>
<dbReference type="RefSeq" id="XP_016602561.1">
    <property type="nucleotide sequence ID" value="XM_016738667.1"/>
</dbReference>
<dbReference type="PhylomeDB" id="A0A0A2J636"/>
<keyword evidence="3" id="KW-1185">Reference proteome</keyword>
<name>A0A0A2J636_PENEN</name>
<keyword evidence="1" id="KW-0472">Membrane</keyword>
<accession>A0A0A2J636</accession>
<dbReference type="EMBL" id="JQFZ01000027">
    <property type="protein sequence ID" value="KGO61895.1"/>
    <property type="molecule type" value="Genomic_DNA"/>
</dbReference>
<keyword evidence="1" id="KW-1133">Transmembrane helix</keyword>
<evidence type="ECO:0000313" key="2">
    <source>
        <dbReference type="EMBL" id="KGO61895.1"/>
    </source>
</evidence>
<organism evidence="2 3">
    <name type="scientific">Penicillium expansum</name>
    <name type="common">Blue mold rot fungus</name>
    <dbReference type="NCBI Taxonomy" id="27334"/>
    <lineage>
        <taxon>Eukaryota</taxon>
        <taxon>Fungi</taxon>
        <taxon>Dikarya</taxon>
        <taxon>Ascomycota</taxon>
        <taxon>Pezizomycotina</taxon>
        <taxon>Eurotiomycetes</taxon>
        <taxon>Eurotiomycetidae</taxon>
        <taxon>Eurotiales</taxon>
        <taxon>Aspergillaceae</taxon>
        <taxon>Penicillium</taxon>
    </lineage>
</organism>
<proteinExistence type="predicted"/>
<dbReference type="GeneID" id="27674086"/>
<dbReference type="OrthoDB" id="4369489at2759"/>
<evidence type="ECO:0000313" key="3">
    <source>
        <dbReference type="Proteomes" id="UP000030143"/>
    </source>
</evidence>